<dbReference type="CDD" id="cd01066">
    <property type="entry name" value="APP_MetAP"/>
    <property type="match status" value="1"/>
</dbReference>
<gene>
    <name evidence="3" type="ORF">S03H2_17234</name>
</gene>
<dbReference type="InterPro" id="IPR000587">
    <property type="entry name" value="Creatinase_N"/>
</dbReference>
<dbReference type="SUPFAM" id="SSF53092">
    <property type="entry name" value="Creatinase/prolidase N-terminal domain"/>
    <property type="match status" value="1"/>
</dbReference>
<dbReference type="PANTHER" id="PTHR46112">
    <property type="entry name" value="AMINOPEPTIDASE"/>
    <property type="match status" value="1"/>
</dbReference>
<accession>X1FJC4</accession>
<dbReference type="InterPro" id="IPR000994">
    <property type="entry name" value="Pept_M24"/>
</dbReference>
<dbReference type="Gene3D" id="3.40.350.10">
    <property type="entry name" value="Creatinase/prolidase N-terminal domain"/>
    <property type="match status" value="1"/>
</dbReference>
<dbReference type="InterPro" id="IPR029149">
    <property type="entry name" value="Creatin/AminoP/Spt16_N"/>
</dbReference>
<feature type="domain" description="Creatinase N-terminal" evidence="2">
    <location>
        <begin position="11"/>
        <end position="153"/>
    </location>
</feature>
<evidence type="ECO:0008006" key="4">
    <source>
        <dbReference type="Google" id="ProtNLM"/>
    </source>
</evidence>
<dbReference type="Pfam" id="PF01321">
    <property type="entry name" value="Creatinase_N"/>
    <property type="match status" value="1"/>
</dbReference>
<dbReference type="AlphaFoldDB" id="X1FJC4"/>
<feature type="non-terminal residue" evidence="3">
    <location>
        <position position="284"/>
    </location>
</feature>
<dbReference type="Pfam" id="PF00557">
    <property type="entry name" value="Peptidase_M24"/>
    <property type="match status" value="1"/>
</dbReference>
<dbReference type="InterPro" id="IPR036005">
    <property type="entry name" value="Creatinase/aminopeptidase-like"/>
</dbReference>
<comment type="caution">
    <text evidence="3">The sequence shown here is derived from an EMBL/GenBank/DDBJ whole genome shotgun (WGS) entry which is preliminary data.</text>
</comment>
<sequence>MAEPIGYSKNKASEVLDKHNIDLLIASTPVNVFYTTGLPVLHVAPNPILYILSNQYPNLSMVRRDGEESALIWSLYDSVEEFSWINPKNVYRVGSLKAAIDILLKKVEEWELSNKTIGLESYMPRYQSEALRNKFPNAKFVEGDKAFIDMRLIKTEEEVRRIKKSTEVAEKAIQACIDATEEGILDTELLKIARRTIVDEGAWGWDHLTMSIGPSDPEAPGLGIPVTRNDLVRFDFGAVWEGYISDVSRGVVIGEMPRKAKEIMEYMIQVQDYCVDNIKPGINT</sequence>
<dbReference type="SUPFAM" id="SSF55920">
    <property type="entry name" value="Creatinase/aminopeptidase"/>
    <property type="match status" value="1"/>
</dbReference>
<dbReference type="InterPro" id="IPR050659">
    <property type="entry name" value="Peptidase_M24B"/>
</dbReference>
<organism evidence="3">
    <name type="scientific">marine sediment metagenome</name>
    <dbReference type="NCBI Taxonomy" id="412755"/>
    <lineage>
        <taxon>unclassified sequences</taxon>
        <taxon>metagenomes</taxon>
        <taxon>ecological metagenomes</taxon>
    </lineage>
</organism>
<dbReference type="PANTHER" id="PTHR46112:SF2">
    <property type="entry name" value="XAA-PRO AMINOPEPTIDASE P-RELATED"/>
    <property type="match status" value="1"/>
</dbReference>
<evidence type="ECO:0000313" key="3">
    <source>
        <dbReference type="EMBL" id="GAH45781.1"/>
    </source>
</evidence>
<evidence type="ECO:0000259" key="1">
    <source>
        <dbReference type="Pfam" id="PF00557"/>
    </source>
</evidence>
<feature type="domain" description="Peptidase M24" evidence="1">
    <location>
        <begin position="161"/>
        <end position="283"/>
    </location>
</feature>
<proteinExistence type="predicted"/>
<dbReference type="EMBL" id="BARU01008867">
    <property type="protein sequence ID" value="GAH45781.1"/>
    <property type="molecule type" value="Genomic_DNA"/>
</dbReference>
<evidence type="ECO:0000259" key="2">
    <source>
        <dbReference type="Pfam" id="PF01321"/>
    </source>
</evidence>
<dbReference type="Gene3D" id="3.90.230.10">
    <property type="entry name" value="Creatinase/methionine aminopeptidase superfamily"/>
    <property type="match status" value="1"/>
</dbReference>
<name>X1FJC4_9ZZZZ</name>
<reference evidence="3" key="1">
    <citation type="journal article" date="2014" name="Front. Microbiol.">
        <title>High frequency of phylogenetically diverse reductive dehalogenase-homologous genes in deep subseafloor sedimentary metagenomes.</title>
        <authorList>
            <person name="Kawai M."/>
            <person name="Futagami T."/>
            <person name="Toyoda A."/>
            <person name="Takaki Y."/>
            <person name="Nishi S."/>
            <person name="Hori S."/>
            <person name="Arai W."/>
            <person name="Tsubouchi T."/>
            <person name="Morono Y."/>
            <person name="Uchiyama I."/>
            <person name="Ito T."/>
            <person name="Fujiyama A."/>
            <person name="Inagaki F."/>
            <person name="Takami H."/>
        </authorList>
    </citation>
    <scope>NUCLEOTIDE SEQUENCE</scope>
    <source>
        <strain evidence="3">Expedition CK06-06</strain>
    </source>
</reference>
<protein>
    <recommendedName>
        <fullName evidence="4">Peptidase M24 domain-containing protein</fullName>
    </recommendedName>
</protein>